<feature type="compositionally biased region" description="Polar residues" evidence="1">
    <location>
        <begin position="220"/>
        <end position="243"/>
    </location>
</feature>
<gene>
    <name evidence="4" type="ORF">CEUSTIGMA_g12950.t1</name>
</gene>
<dbReference type="OrthoDB" id="545544at2759"/>
<accession>A0A250XR52</accession>
<evidence type="ECO:0000256" key="2">
    <source>
        <dbReference type="SAM" id="SignalP"/>
    </source>
</evidence>
<keyword evidence="2" id="KW-0732">Signal</keyword>
<feature type="compositionally biased region" description="Basic residues" evidence="1">
    <location>
        <begin position="696"/>
        <end position="707"/>
    </location>
</feature>
<evidence type="ECO:0000259" key="3">
    <source>
        <dbReference type="Pfam" id="PF05548"/>
    </source>
</evidence>
<dbReference type="AlphaFoldDB" id="A0A250XR52"/>
<feature type="region of interest" description="Disordered" evidence="1">
    <location>
        <begin position="631"/>
        <end position="707"/>
    </location>
</feature>
<evidence type="ECO:0000313" key="4">
    <source>
        <dbReference type="EMBL" id="GAX85534.1"/>
    </source>
</evidence>
<dbReference type="InterPro" id="IPR051144">
    <property type="entry name" value="Formin_homology_domain"/>
</dbReference>
<dbReference type="InterPro" id="IPR008752">
    <property type="entry name" value="Peptidase_M11"/>
</dbReference>
<comment type="caution">
    <text evidence="4">The sequence shown here is derived from an EMBL/GenBank/DDBJ whole genome shotgun (WGS) entry which is preliminary data.</text>
</comment>
<feature type="chain" id="PRO_5012829289" description="Peptidase M11 gametolysin domain-containing protein" evidence="2">
    <location>
        <begin position="33"/>
        <end position="707"/>
    </location>
</feature>
<evidence type="ECO:0000313" key="5">
    <source>
        <dbReference type="Proteomes" id="UP000232323"/>
    </source>
</evidence>
<protein>
    <recommendedName>
        <fullName evidence="3">Peptidase M11 gametolysin domain-containing protein</fullName>
    </recommendedName>
</protein>
<dbReference type="PANTHER" id="PTHR45733">
    <property type="entry name" value="FORMIN-J"/>
    <property type="match status" value="1"/>
</dbReference>
<dbReference type="Proteomes" id="UP000232323">
    <property type="component" value="Unassembled WGS sequence"/>
</dbReference>
<sequence length="707" mass="77166">MARKQKSLSMKTLMPLLCSTLVFFQHQCVSEANNGPLHSPSEQHAGYLLKMEDMYEDGRQEVRYMLRISDGSKAVLLPTFPIDPSTGRCRGGFTSSLCTNTEVSEKMNNIQHGQAVIVIAWRGTSSENGASSSQQAPSEGIDNLMIMGQSPFLASNEVESEIRMPYSGSSVVLYLKDIWVSDEGGEDFGRQWIDQVSGAEDPEASYIHSDSDSIPEDKSSVSPFDSTLNQQNGSLTPTTTQGRPANEEDRVGILREDDNNEAGSSRVLSHELNLEDSIDGSHVLKASRWLQASVAKSATRLSPPSPQPAPPPSPPPVAYPKFLVLVIQNCGGGFATNDYGITNMFFSSWNGIIGWLSSCSNGKVIMEQDNVFFEFVDICLNLLVNNVTCVDYSTVSDAAIANVSDIYNISEFRHIISVLPAFPTGCNMINTNAPPPIARGEIGGVQTWVSSSFWLSSTAFSHEMLHNYNLAHAWVGNVEYADTSCIMGFVNYGLKCPNAAHSWQLGWTGLLADISLTSDLKAGASRTFWLPVAYGNADSILRIKASYGYFYLNYRYNGWMYEQLPDVYNASVLVYMFNYGPGQAMPTYWNATLRSGNTWKSSDFMITVESITSSTATVVICRYTSASIKAGGAGTCNPVQSPSPPSPPSMPPNAPPHTPQPPQPPPYPLPPPPPPFIPPSPRPPNKPPLPPPHSITNKKKSKKIPKM</sequence>
<proteinExistence type="predicted"/>
<reference evidence="4 5" key="1">
    <citation type="submission" date="2017-08" db="EMBL/GenBank/DDBJ databases">
        <title>Acidophilic green algal genome provides insights into adaptation to an acidic environment.</title>
        <authorList>
            <person name="Hirooka S."/>
            <person name="Hirose Y."/>
            <person name="Kanesaki Y."/>
            <person name="Higuchi S."/>
            <person name="Fujiwara T."/>
            <person name="Onuma R."/>
            <person name="Era A."/>
            <person name="Ohbayashi R."/>
            <person name="Uzuka A."/>
            <person name="Nozaki H."/>
            <person name="Yoshikawa H."/>
            <person name="Miyagishima S.Y."/>
        </authorList>
    </citation>
    <scope>NUCLEOTIDE SEQUENCE [LARGE SCALE GENOMIC DNA]</scope>
    <source>
        <strain evidence="4 5">NIES-2499</strain>
    </source>
</reference>
<feature type="compositionally biased region" description="Basic and acidic residues" evidence="1">
    <location>
        <begin position="209"/>
        <end position="219"/>
    </location>
</feature>
<evidence type="ECO:0000256" key="1">
    <source>
        <dbReference type="SAM" id="MobiDB-lite"/>
    </source>
</evidence>
<feature type="signal peptide" evidence="2">
    <location>
        <begin position="1"/>
        <end position="32"/>
    </location>
</feature>
<dbReference type="Pfam" id="PF05548">
    <property type="entry name" value="Peptidase_M11"/>
    <property type="match status" value="1"/>
</dbReference>
<feature type="domain" description="Peptidase M11 gametolysin" evidence="3">
    <location>
        <begin position="323"/>
        <end position="556"/>
    </location>
</feature>
<name>A0A250XR52_9CHLO</name>
<dbReference type="PANTHER" id="PTHR45733:SF8">
    <property type="entry name" value="FORMIN-J"/>
    <property type="match status" value="1"/>
</dbReference>
<dbReference type="EMBL" id="BEGY01000175">
    <property type="protein sequence ID" value="GAX85534.1"/>
    <property type="molecule type" value="Genomic_DNA"/>
</dbReference>
<feature type="region of interest" description="Disordered" evidence="1">
    <location>
        <begin position="201"/>
        <end position="247"/>
    </location>
</feature>
<feature type="compositionally biased region" description="Pro residues" evidence="1">
    <location>
        <begin position="641"/>
        <end position="693"/>
    </location>
</feature>
<keyword evidence="5" id="KW-1185">Reference proteome</keyword>
<organism evidence="4 5">
    <name type="scientific">Chlamydomonas eustigma</name>
    <dbReference type="NCBI Taxonomy" id="1157962"/>
    <lineage>
        <taxon>Eukaryota</taxon>
        <taxon>Viridiplantae</taxon>
        <taxon>Chlorophyta</taxon>
        <taxon>core chlorophytes</taxon>
        <taxon>Chlorophyceae</taxon>
        <taxon>CS clade</taxon>
        <taxon>Chlamydomonadales</taxon>
        <taxon>Chlamydomonadaceae</taxon>
        <taxon>Chlamydomonas</taxon>
    </lineage>
</organism>